<protein>
    <submittedName>
        <fullName evidence="2">Uncharacterized protein</fullName>
    </submittedName>
</protein>
<proteinExistence type="predicted"/>
<evidence type="ECO:0000256" key="1">
    <source>
        <dbReference type="SAM" id="MobiDB-lite"/>
    </source>
</evidence>
<organism evidence="2 3">
    <name type="scientific">Albula goreensis</name>
    <dbReference type="NCBI Taxonomy" id="1534307"/>
    <lineage>
        <taxon>Eukaryota</taxon>
        <taxon>Metazoa</taxon>
        <taxon>Chordata</taxon>
        <taxon>Craniata</taxon>
        <taxon>Vertebrata</taxon>
        <taxon>Euteleostomi</taxon>
        <taxon>Actinopterygii</taxon>
        <taxon>Neopterygii</taxon>
        <taxon>Teleostei</taxon>
        <taxon>Albuliformes</taxon>
        <taxon>Albulidae</taxon>
        <taxon>Albula</taxon>
    </lineage>
</organism>
<feature type="region of interest" description="Disordered" evidence="1">
    <location>
        <begin position="78"/>
        <end position="98"/>
    </location>
</feature>
<evidence type="ECO:0000313" key="3">
    <source>
        <dbReference type="Proteomes" id="UP000829720"/>
    </source>
</evidence>
<keyword evidence="3" id="KW-1185">Reference proteome</keyword>
<evidence type="ECO:0000313" key="2">
    <source>
        <dbReference type="EMBL" id="KAI1890108.1"/>
    </source>
</evidence>
<name>A0A8T3D633_9TELE</name>
<gene>
    <name evidence="2" type="ORF">AGOR_G00169840</name>
</gene>
<feature type="region of interest" description="Disordered" evidence="1">
    <location>
        <begin position="17"/>
        <end position="47"/>
    </location>
</feature>
<dbReference type="AlphaFoldDB" id="A0A8T3D633"/>
<sequence>MDTRAVPGARGEGCVCLGSPALTRRPNRHTPMTAPPAAGQEDPAYSRQQRRSLGCLYGYGDKQKITSLQPFLKRIGAADAGRRPDGQAQCRRGSAVAG</sequence>
<comment type="caution">
    <text evidence="2">The sequence shown here is derived from an EMBL/GenBank/DDBJ whole genome shotgun (WGS) entry which is preliminary data.</text>
</comment>
<accession>A0A8T3D633</accession>
<dbReference type="EMBL" id="JAERUA010000015">
    <property type="protein sequence ID" value="KAI1890108.1"/>
    <property type="molecule type" value="Genomic_DNA"/>
</dbReference>
<dbReference type="Proteomes" id="UP000829720">
    <property type="component" value="Unassembled WGS sequence"/>
</dbReference>
<reference evidence="2" key="1">
    <citation type="submission" date="2021-01" db="EMBL/GenBank/DDBJ databases">
        <authorList>
            <person name="Zahm M."/>
            <person name="Roques C."/>
            <person name="Cabau C."/>
            <person name="Klopp C."/>
            <person name="Donnadieu C."/>
            <person name="Jouanno E."/>
            <person name="Lampietro C."/>
            <person name="Louis A."/>
            <person name="Herpin A."/>
            <person name="Echchiki A."/>
            <person name="Berthelot C."/>
            <person name="Parey E."/>
            <person name="Roest-Crollius H."/>
            <person name="Braasch I."/>
            <person name="Postlethwait J."/>
            <person name="Bobe J."/>
            <person name="Montfort J."/>
            <person name="Bouchez O."/>
            <person name="Begum T."/>
            <person name="Mejri S."/>
            <person name="Adams A."/>
            <person name="Chen W.-J."/>
            <person name="Guiguen Y."/>
        </authorList>
    </citation>
    <scope>NUCLEOTIDE SEQUENCE</scope>
    <source>
        <tissue evidence="2">Blood</tissue>
    </source>
</reference>